<dbReference type="Proteomes" id="UP000095280">
    <property type="component" value="Unplaced"/>
</dbReference>
<proteinExistence type="predicted"/>
<keyword evidence="1" id="KW-1185">Reference proteome</keyword>
<reference evidence="2" key="1">
    <citation type="submission" date="2016-11" db="UniProtKB">
        <authorList>
            <consortium name="WormBaseParasite"/>
        </authorList>
    </citation>
    <scope>IDENTIFICATION</scope>
</reference>
<protein>
    <submittedName>
        <fullName evidence="2">DUF1330 domain-containing protein</fullName>
    </submittedName>
</protein>
<dbReference type="WBParaSite" id="maker-uti_cns_0016811-snap-gene-0.3-mRNA-1">
    <property type="protein sequence ID" value="maker-uti_cns_0016811-snap-gene-0.3-mRNA-1"/>
    <property type="gene ID" value="maker-uti_cns_0016811-snap-gene-0.3"/>
</dbReference>
<dbReference type="AlphaFoldDB" id="A0A1I8IUF2"/>
<organism evidence="1 2">
    <name type="scientific">Macrostomum lignano</name>
    <dbReference type="NCBI Taxonomy" id="282301"/>
    <lineage>
        <taxon>Eukaryota</taxon>
        <taxon>Metazoa</taxon>
        <taxon>Spiralia</taxon>
        <taxon>Lophotrochozoa</taxon>
        <taxon>Platyhelminthes</taxon>
        <taxon>Rhabditophora</taxon>
        <taxon>Macrostomorpha</taxon>
        <taxon>Macrostomida</taxon>
        <taxon>Macrostomidae</taxon>
        <taxon>Macrostomum</taxon>
    </lineage>
</organism>
<name>A0A1I8IUF2_9PLAT</name>
<evidence type="ECO:0000313" key="1">
    <source>
        <dbReference type="Proteomes" id="UP000095280"/>
    </source>
</evidence>
<accession>A0A1I8IUF2</accession>
<evidence type="ECO:0000313" key="2">
    <source>
        <dbReference type="WBParaSite" id="maker-uti_cns_0016811-snap-gene-0.3-mRNA-1"/>
    </source>
</evidence>
<sequence length="66" mass="7642">MVIYNFALLDPGPDDLASQPDRYFALRTMAAADRLDLLRHPLSSALLQYRWYVVHATAVVQQYFQQ</sequence>